<dbReference type="GO" id="GO:0004427">
    <property type="term" value="F:inorganic diphosphate phosphatase activity"/>
    <property type="evidence" value="ECO:0007669"/>
    <property type="project" value="UniProtKB-EC"/>
</dbReference>
<evidence type="ECO:0000256" key="2">
    <source>
        <dbReference type="ARBA" id="ARBA00012146"/>
    </source>
</evidence>
<evidence type="ECO:0000256" key="3">
    <source>
        <dbReference type="ARBA" id="ARBA00022723"/>
    </source>
</evidence>
<dbReference type="FunFam" id="3.90.1640.10:FF:000001">
    <property type="entry name" value="Probable manganese-dependent inorganic pyrophosphatase"/>
    <property type="match status" value="1"/>
</dbReference>
<reference evidence="10 11" key="1">
    <citation type="submission" date="2019-10" db="EMBL/GenBank/DDBJ databases">
        <title>Alkalibaculum tamaniensis sp.nov., a new alkaliphilic acetogen, isolated on methoxylated aromatics from a mud volcano.</title>
        <authorList>
            <person name="Khomyakova M.A."/>
            <person name="Merkel A.Y."/>
            <person name="Bonch-Osmolovskaya E.A."/>
            <person name="Slobodkin A.I."/>
        </authorList>
    </citation>
    <scope>NUCLEOTIDE SEQUENCE [LARGE SCALE GENOMIC DNA]</scope>
    <source>
        <strain evidence="10 11">M08DMB</strain>
    </source>
</reference>
<evidence type="ECO:0000256" key="1">
    <source>
        <dbReference type="ARBA" id="ARBA00001936"/>
    </source>
</evidence>
<dbReference type="RefSeq" id="WP_152801034.1">
    <property type="nucleotide sequence ID" value="NZ_WHNX01000002.1"/>
</dbReference>
<evidence type="ECO:0000313" key="11">
    <source>
        <dbReference type="Proteomes" id="UP000440004"/>
    </source>
</evidence>
<comment type="cofactor">
    <cofactor evidence="1">
        <name>Mn(2+)</name>
        <dbReference type="ChEBI" id="CHEBI:29035"/>
    </cofactor>
</comment>
<dbReference type="Pfam" id="PF02833">
    <property type="entry name" value="DHHA2"/>
    <property type="match status" value="1"/>
</dbReference>
<dbReference type="Proteomes" id="UP000440004">
    <property type="component" value="Unassembled WGS sequence"/>
</dbReference>
<evidence type="ECO:0000259" key="9">
    <source>
        <dbReference type="PROSITE" id="PS51371"/>
    </source>
</evidence>
<dbReference type="AlphaFoldDB" id="A0A6A7K544"/>
<dbReference type="Pfam" id="PF07085">
    <property type="entry name" value="DRTGG"/>
    <property type="match status" value="1"/>
</dbReference>
<evidence type="ECO:0000256" key="6">
    <source>
        <dbReference type="ARBA" id="ARBA00032535"/>
    </source>
</evidence>
<dbReference type="PANTHER" id="PTHR12112">
    <property type="entry name" value="BNIP - RELATED"/>
    <property type="match status" value="1"/>
</dbReference>
<dbReference type="NCBIfam" id="NF011443">
    <property type="entry name" value="PRK14869.1-5"/>
    <property type="match status" value="1"/>
</dbReference>
<evidence type="ECO:0000256" key="5">
    <source>
        <dbReference type="ARBA" id="ARBA00023211"/>
    </source>
</evidence>
<accession>A0A6A7K544</accession>
<dbReference type="SUPFAM" id="SSF75138">
    <property type="entry name" value="HprK N-terminal domain-like"/>
    <property type="match status" value="1"/>
</dbReference>
<dbReference type="Gene3D" id="3.10.310.20">
    <property type="entry name" value="DHHA2 domain"/>
    <property type="match status" value="1"/>
</dbReference>
<dbReference type="InterPro" id="IPR000644">
    <property type="entry name" value="CBS_dom"/>
</dbReference>
<dbReference type="Gene3D" id="3.40.1390.20">
    <property type="entry name" value="HprK N-terminal domain-like"/>
    <property type="match status" value="1"/>
</dbReference>
<comment type="caution">
    <text evidence="10">The sequence shown here is derived from an EMBL/GenBank/DDBJ whole genome shotgun (WGS) entry which is preliminary data.</text>
</comment>
<dbReference type="InterPro" id="IPR038763">
    <property type="entry name" value="DHH_sf"/>
</dbReference>
<gene>
    <name evidence="10" type="ORF">GC105_01660</name>
</gene>
<dbReference type="Gene3D" id="3.10.580.10">
    <property type="entry name" value="CBS-domain"/>
    <property type="match status" value="1"/>
</dbReference>
<dbReference type="SMART" id="SM01131">
    <property type="entry name" value="DHHA2"/>
    <property type="match status" value="1"/>
</dbReference>
<evidence type="ECO:0000256" key="4">
    <source>
        <dbReference type="ARBA" id="ARBA00022801"/>
    </source>
</evidence>
<dbReference type="InterPro" id="IPR038222">
    <property type="entry name" value="DHHA2_dom_sf"/>
</dbReference>
<dbReference type="InterPro" id="IPR001667">
    <property type="entry name" value="DDH_dom"/>
</dbReference>
<dbReference type="GO" id="GO:0005737">
    <property type="term" value="C:cytoplasm"/>
    <property type="evidence" value="ECO:0007669"/>
    <property type="project" value="InterPro"/>
</dbReference>
<dbReference type="Pfam" id="PF00571">
    <property type="entry name" value="CBS"/>
    <property type="match status" value="2"/>
</dbReference>
<dbReference type="PROSITE" id="PS51371">
    <property type="entry name" value="CBS"/>
    <property type="match status" value="2"/>
</dbReference>
<sequence length="543" mass="61898">MDNKILIFGHKNPDTDSVSAAISLSYLKNNLGENTEAFILDEVNQETAFVLEYFNTDAPEILNNVRIQLKDLSYDKNGLPFTFRDSILDAYTYMNLNKIRTLPIVSDEKVLRGLITMKDIAMSLVQEDQRKLHTSFDNVINGLEGEEICKFDDCIDGNIIVIAFHLDTVEEMQLFQEDSIIIVGDRFDIIRAALEKKVELIIITGNVNLPDDLSELAKENKVNIIRTNYDTYRTSKVIYLTNYACNIMISENILQFKEDEYLDECKEVIQESQHSKFPIISKEGQYLGILGRGHVISPGKKKVILVDHNEYSQSALGIDQAEILEVIDHHKIGDISTSIPINFRNSPVGSTNTIIYQMYMENGVDIPYEIAGLMLSGIISDTLLLKSPTTTSLDTYAVGELTKKISIDLTKYAMEMFRRGTDISGRDVEDVFYSDYKEFSLEGTKIGISQVFTLNIEAIKKNIYQYLKLIEEINRQKDQFITLLLVTDIIKQGSYVFYNESKDRVIENAFKRDMEQGTFIEDCVSRKKQVIPMLIQGIHQSKS</sequence>
<feature type="domain" description="CBS" evidence="9">
    <location>
        <begin position="74"/>
        <end position="132"/>
    </location>
</feature>
<dbReference type="InterPro" id="IPR004097">
    <property type="entry name" value="DHHA2"/>
</dbReference>
<evidence type="ECO:0000256" key="8">
    <source>
        <dbReference type="PROSITE-ProRule" id="PRU00703"/>
    </source>
</evidence>
<dbReference type="GO" id="GO:0046872">
    <property type="term" value="F:metal ion binding"/>
    <property type="evidence" value="ECO:0007669"/>
    <property type="project" value="UniProtKB-KW"/>
</dbReference>
<dbReference type="SUPFAM" id="SSF54631">
    <property type="entry name" value="CBS-domain pair"/>
    <property type="match status" value="1"/>
</dbReference>
<keyword evidence="4 10" id="KW-0378">Hydrolase</keyword>
<comment type="catalytic activity">
    <reaction evidence="7">
        <text>diphosphate + H2O = 2 phosphate + H(+)</text>
        <dbReference type="Rhea" id="RHEA:24576"/>
        <dbReference type="ChEBI" id="CHEBI:15377"/>
        <dbReference type="ChEBI" id="CHEBI:15378"/>
        <dbReference type="ChEBI" id="CHEBI:33019"/>
        <dbReference type="ChEBI" id="CHEBI:43474"/>
        <dbReference type="EC" id="3.6.1.1"/>
    </reaction>
</comment>
<keyword evidence="8" id="KW-0129">CBS domain</keyword>
<keyword evidence="11" id="KW-1185">Reference proteome</keyword>
<dbReference type="InterPro" id="IPR028979">
    <property type="entry name" value="Ser_kin/Pase_Hpr-like_N_sf"/>
</dbReference>
<dbReference type="InterPro" id="IPR046342">
    <property type="entry name" value="CBS_dom_sf"/>
</dbReference>
<dbReference type="Gene3D" id="3.90.1640.10">
    <property type="entry name" value="inorganic pyrophosphatase (n-terminal core)"/>
    <property type="match status" value="2"/>
</dbReference>
<evidence type="ECO:0000256" key="7">
    <source>
        <dbReference type="ARBA" id="ARBA00047820"/>
    </source>
</evidence>
<keyword evidence="5" id="KW-0464">Manganese</keyword>
<dbReference type="EMBL" id="WHNX01000002">
    <property type="protein sequence ID" value="MPW24500.1"/>
    <property type="molecule type" value="Genomic_DNA"/>
</dbReference>
<feature type="domain" description="CBS" evidence="9">
    <location>
        <begin position="248"/>
        <end position="306"/>
    </location>
</feature>
<proteinExistence type="predicted"/>
<organism evidence="10 11">
    <name type="scientific">Alkalibaculum sporogenes</name>
    <dbReference type="NCBI Taxonomy" id="2655001"/>
    <lineage>
        <taxon>Bacteria</taxon>
        <taxon>Bacillati</taxon>
        <taxon>Bacillota</taxon>
        <taxon>Clostridia</taxon>
        <taxon>Eubacteriales</taxon>
        <taxon>Eubacteriaceae</taxon>
        <taxon>Alkalibaculum</taxon>
    </lineage>
</organism>
<evidence type="ECO:0000313" key="10">
    <source>
        <dbReference type="EMBL" id="MPW24500.1"/>
    </source>
</evidence>
<dbReference type="Pfam" id="PF01368">
    <property type="entry name" value="DHH"/>
    <property type="match status" value="1"/>
</dbReference>
<dbReference type="SUPFAM" id="SSF64182">
    <property type="entry name" value="DHH phosphoesterases"/>
    <property type="match status" value="1"/>
</dbReference>
<name>A0A6A7K544_9FIRM</name>
<dbReference type="PANTHER" id="PTHR12112:SF22">
    <property type="entry name" value="MANGANESE-DEPENDENT INORGANIC PYROPHOSPHATASE-RELATED"/>
    <property type="match status" value="1"/>
</dbReference>
<dbReference type="InterPro" id="IPR010766">
    <property type="entry name" value="DRTGG"/>
</dbReference>
<keyword evidence="3" id="KW-0479">Metal-binding</keyword>
<dbReference type="EC" id="3.6.1.1" evidence="2"/>
<protein>
    <recommendedName>
        <fullName evidence="2">inorganic diphosphatase</fullName>
        <ecNumber evidence="2">3.6.1.1</ecNumber>
    </recommendedName>
    <alternativeName>
        <fullName evidence="6">Pyrophosphate phospho-hydrolase</fullName>
    </alternativeName>
</protein>